<dbReference type="AlphaFoldDB" id="A0A0J9U294"/>
<evidence type="ECO:0000256" key="1">
    <source>
        <dbReference type="SAM" id="Phobius"/>
    </source>
</evidence>
<proteinExistence type="predicted"/>
<dbReference type="EMBL" id="KQ235195">
    <property type="protein sequence ID" value="KNA02152.1"/>
    <property type="molecule type" value="Genomic_DNA"/>
</dbReference>
<keyword evidence="1" id="KW-1133">Transmembrane helix</keyword>
<accession>A0A0J9U294</accession>
<keyword evidence="1" id="KW-0812">Transmembrane</keyword>
<keyword evidence="1" id="KW-0472">Membrane</keyword>
<feature type="transmembrane region" description="Helical" evidence="1">
    <location>
        <begin position="306"/>
        <end position="328"/>
    </location>
</feature>
<reference evidence="2 3" key="1">
    <citation type="submission" date="2011-09" db="EMBL/GenBank/DDBJ databases">
        <title>The Genome Sequence of Plasmodium vivax North Korean.</title>
        <authorList>
            <consortium name="The Broad Institute Genome Sequencing Platform"/>
            <consortium name="The Broad Institute Genome Sequencing Center for Infectious Disease"/>
            <person name="Neafsey D."/>
            <person name="Carlton J."/>
            <person name="Barnwell J."/>
            <person name="Collins W."/>
            <person name="Escalante A."/>
            <person name="Mullikin J."/>
            <person name="Saul A."/>
            <person name="Guigo R."/>
            <person name="Camara F."/>
            <person name="Young S.K."/>
            <person name="Zeng Q."/>
            <person name="Gargeya S."/>
            <person name="Fitzgerald M."/>
            <person name="Haas B."/>
            <person name="Abouelleil A."/>
            <person name="Alvarado L."/>
            <person name="Arachchi H.M."/>
            <person name="Berlin A."/>
            <person name="Brown A."/>
            <person name="Chapman S.B."/>
            <person name="Chen Z."/>
            <person name="Dunbar C."/>
            <person name="Freedman E."/>
            <person name="Gearin G."/>
            <person name="Gellesch M."/>
            <person name="Goldberg J."/>
            <person name="Griggs A."/>
            <person name="Gujja S."/>
            <person name="Heiman D."/>
            <person name="Howarth C."/>
            <person name="Larson L."/>
            <person name="Lui A."/>
            <person name="MacDonald P.J.P."/>
            <person name="Montmayeur A."/>
            <person name="Murphy C."/>
            <person name="Neiman D."/>
            <person name="Pearson M."/>
            <person name="Priest M."/>
            <person name="Roberts A."/>
            <person name="Saif S."/>
            <person name="Shea T."/>
            <person name="Shenoy N."/>
            <person name="Sisk P."/>
            <person name="Stolte C."/>
            <person name="Sykes S."/>
            <person name="Wortman J."/>
            <person name="Nusbaum C."/>
            <person name="Birren B."/>
        </authorList>
    </citation>
    <scope>NUCLEOTIDE SEQUENCE [LARGE SCALE GENOMIC DNA]</scope>
    <source>
        <strain evidence="2 3">North Korean</strain>
    </source>
</reference>
<protein>
    <recommendedName>
        <fullName evidence="4">VIR protein</fullName>
    </recommendedName>
</protein>
<dbReference type="Proteomes" id="UP000053239">
    <property type="component" value="Unassembled WGS sequence"/>
</dbReference>
<evidence type="ECO:0008006" key="4">
    <source>
        <dbReference type="Google" id="ProtNLM"/>
    </source>
</evidence>
<evidence type="ECO:0000313" key="2">
    <source>
        <dbReference type="EMBL" id="KNA02152.1"/>
    </source>
</evidence>
<sequence length="330" mass="38433">MNREHKNLSNYSEYCESIRNETIKKIPQIELYENLVDGVSDDINIQEYLGKCHTCKSSSSIKEYVRKIVKNYEKYKSYLNEESYVKYCKYFIYWLYREKKFYITMQGSPDTWNGCISCVWGMLEQKRNVSGKKCEFENVIDSFAVVQIMKLIDDMCAINTQTALMNGIKSNKEKCIEFNKKRKNDLGDLFGHLSSIPNNIPWNERYFNVEKSCSDKKIYDLFAEIDCPPDESAKCPEQKECDNPSPKIEKVCSTEVCKDLNTFCKPYCALPECEPKTIIKTVCPEQPQHAPRGSEEQQINSHKNPYLQLPVTVFSSVIGTIFFFLLLYKV</sequence>
<gene>
    <name evidence="2" type="ORF">PVNG_05917</name>
</gene>
<dbReference type="OrthoDB" id="389093at2759"/>
<organism evidence="2 3">
    <name type="scientific">Plasmodium vivax North Korean</name>
    <dbReference type="NCBI Taxonomy" id="1035514"/>
    <lineage>
        <taxon>Eukaryota</taxon>
        <taxon>Sar</taxon>
        <taxon>Alveolata</taxon>
        <taxon>Apicomplexa</taxon>
        <taxon>Aconoidasida</taxon>
        <taxon>Haemosporida</taxon>
        <taxon>Plasmodiidae</taxon>
        <taxon>Plasmodium</taxon>
        <taxon>Plasmodium (Plasmodium)</taxon>
    </lineage>
</organism>
<evidence type="ECO:0000313" key="3">
    <source>
        <dbReference type="Proteomes" id="UP000053239"/>
    </source>
</evidence>
<name>A0A0J9U294_PLAVI</name>